<keyword evidence="8" id="KW-1185">Reference proteome</keyword>
<keyword evidence="4" id="KW-0472">Membrane</keyword>
<dbReference type="OrthoDB" id="680700at2"/>
<dbReference type="PANTHER" id="PTHR36985">
    <property type="entry name" value="TRANSLOCATION AND ASSEMBLY MODULE SUBUNIT TAMB"/>
    <property type="match status" value="1"/>
</dbReference>
<dbReference type="GO" id="GO:0005886">
    <property type="term" value="C:plasma membrane"/>
    <property type="evidence" value="ECO:0007669"/>
    <property type="project" value="InterPro"/>
</dbReference>
<name>A0A4Q1D4R4_9BACT</name>
<evidence type="ECO:0000256" key="4">
    <source>
        <dbReference type="ARBA" id="ARBA00023136"/>
    </source>
</evidence>
<dbReference type="Proteomes" id="UP000290545">
    <property type="component" value="Unassembled WGS sequence"/>
</dbReference>
<evidence type="ECO:0000256" key="2">
    <source>
        <dbReference type="ARBA" id="ARBA00022692"/>
    </source>
</evidence>
<evidence type="ECO:0000256" key="1">
    <source>
        <dbReference type="ARBA" id="ARBA00004167"/>
    </source>
</evidence>
<feature type="domain" description="Translocation and assembly module TamB C-terminal" evidence="6">
    <location>
        <begin position="1074"/>
        <end position="1546"/>
    </location>
</feature>
<evidence type="ECO:0000313" key="7">
    <source>
        <dbReference type="EMBL" id="RXK82813.1"/>
    </source>
</evidence>
<comment type="caution">
    <text evidence="7">The sequence shown here is derived from an EMBL/GenBank/DDBJ whole genome shotgun (WGS) entry which is preliminary data.</text>
</comment>
<reference evidence="7 8" key="1">
    <citation type="submission" date="2019-01" db="EMBL/GenBank/DDBJ databases">
        <title>Filimonas sp. strain TTM-71.</title>
        <authorList>
            <person name="Chen W.-M."/>
        </authorList>
    </citation>
    <scope>NUCLEOTIDE SEQUENCE [LARGE SCALE GENOMIC DNA]</scope>
    <source>
        <strain evidence="7 8">TTM-71</strain>
    </source>
</reference>
<evidence type="ECO:0000259" key="6">
    <source>
        <dbReference type="Pfam" id="PF04357"/>
    </source>
</evidence>
<proteinExistence type="predicted"/>
<dbReference type="EMBL" id="SDHZ01000002">
    <property type="protein sequence ID" value="RXK82813.1"/>
    <property type="molecule type" value="Genomic_DNA"/>
</dbReference>
<comment type="subcellular location">
    <subcellularLocation>
        <location evidence="1">Membrane</location>
        <topology evidence="1">Single-pass membrane protein</topology>
    </subcellularLocation>
</comment>
<accession>A0A4Q1D4R4</accession>
<dbReference type="Pfam" id="PF04357">
    <property type="entry name" value="TamB"/>
    <property type="match status" value="1"/>
</dbReference>
<keyword evidence="2" id="KW-0812">Transmembrane</keyword>
<dbReference type="InterPro" id="IPR007452">
    <property type="entry name" value="TamB_C"/>
</dbReference>
<evidence type="ECO:0000256" key="3">
    <source>
        <dbReference type="ARBA" id="ARBA00022989"/>
    </source>
</evidence>
<feature type="compositionally biased region" description="Basic and acidic residues" evidence="5">
    <location>
        <begin position="1558"/>
        <end position="1572"/>
    </location>
</feature>
<evidence type="ECO:0000256" key="5">
    <source>
        <dbReference type="SAM" id="MobiDB-lite"/>
    </source>
</evidence>
<sequence length="1572" mass="175996">MQTETVQNFIVRKVTVRLSKELNTEVRIKHVSLTFFNKMNLEGTLVRDLQKDTLLYAGKVKLRITDWFFLKSKADLKYIGLEDAVVKQYRKDSIWNFQFLIDHFSSNDTVPRPKRKSQLSFNIKKLDLKNVSYLKNDLWVGERMRLRVGSLLLDADNIDFNKGILQVNEVMLDKPFFTIEDFDGLRPPRPPRKKGLDTGMYFNSGHLFVQVGKIKITNGHFAIGAEHPDSDPGLFDGANIVFSKINSDITGFSFIEDTMRANLVLAAKERSGLDVKQLKAKFRFTPQIMEFARLDLRTGKSRLHNYYAMKYKDFNKDMGDYIDKVIMDAHFNESEVSSDDIAYFAPELRNWKQLALMSGKFNGTVADFSVKDLFARTGNVSFIKGNLSMKGLPYIGKTQISFTNGLLQTNYQNGVALLPALKEIKEPNLAALGTVQYKGDFNGTIYDFKTIGNVTTSLGGVYTNLSMKFPARGEPSYAGSVITKQFNLGKFIEQPMLGRVSFDGQLTGSSFSMSRLKTELKGHFSELEFNDYAYSDLVFDGTIEKRFFKGAFKSNDTNFGFTSNIQIDLNDSVPRINLLGDLVNSNLKALNFTKADFRLTGLFDLDFAGKNIDDFLGSAKILNATLSHDTSHLSFDSLTVTAYTDTANRRVLTAQSNEFDVSLRGQYNIMDLPNSFQLFLNKYYPAYFKAPAVTPKNQRFMVSLKTRAFDDYARIIDSRLSGLNNALLIGGINTRDSGIFYVRTEVPFVKYDKYRFENANFQGRGDSIKLRLTGTLDKAYIGDSLFFPNTSIAINSEKDHSVIKLTTSANTTLNAVELNADVFTLEDGVRINFQPSSFVVNNKSWTLEKEGELVIRRNFASARNVRFTQGFQEMNIETEEVEGGNHSNLVLRLKNVNIGDFTPLITKTPRLEGVANGSVHVSNFFEKININADLQTEQFRLDDDSVGVVMLRGDYNGSTGMARFNVLSDNEKYKVAAQGTYNTKDSAGSPLAIETDLKDTRVTILNRFLNGLFSEITGQASGKLRISGNPATPDLNGRLTLRKAGLKVDYTQVYYYIDSAIVNFDNSGIDFGEFTVRDNRNNKGTVKGKLYERGFENMRFDFDMSTNKLLVLDTKPRDNQQFYGQAIGRATLSLKGPLENMRMTITGEVNDTTHIYIPSSINKETAEADFIVFRKYGTEMQQLEKKAGNTKLSIDLDLTANNQATIDVILDELAGDVIKATGSGRLQISVPATGPLTMKGRYNIERGSYDFNFQSIINKPFLLLEDAGNYIEWNGDPYDANLHIDAQYIAERVSLNELLSNQALNLSSASGSLRGYRGEVYVIAALRGKLSRPDIGFKIDFPPTSVIKNDNDLILLMNRLQSDDNEMLKQVTYLIVFGSFASYGEARTNTNVTSLGLNTISQKITSELNKLVSNFLVKLTGDKSLQFDVGTSVYSSASLFGGQDVGANKVDRQNVNLKINKSLLDGKLIISFGGDFDFNLSNAQAAQAGNFQWLPDLRVEIVLSKDRKLRAVVFNKSSLDVNSGVNSSGLGRRNRQGVSISYTRDFDRVFGTKPRRVKVPEPAEPAKVDGGK</sequence>
<evidence type="ECO:0000313" key="8">
    <source>
        <dbReference type="Proteomes" id="UP000290545"/>
    </source>
</evidence>
<organism evidence="7 8">
    <name type="scientific">Filimonas effusa</name>
    <dbReference type="NCBI Taxonomy" id="2508721"/>
    <lineage>
        <taxon>Bacteria</taxon>
        <taxon>Pseudomonadati</taxon>
        <taxon>Bacteroidota</taxon>
        <taxon>Chitinophagia</taxon>
        <taxon>Chitinophagales</taxon>
        <taxon>Chitinophagaceae</taxon>
        <taxon>Filimonas</taxon>
    </lineage>
</organism>
<dbReference type="GO" id="GO:0009306">
    <property type="term" value="P:protein secretion"/>
    <property type="evidence" value="ECO:0007669"/>
    <property type="project" value="InterPro"/>
</dbReference>
<dbReference type="RefSeq" id="WP_129003511.1">
    <property type="nucleotide sequence ID" value="NZ_SDHZ01000002.1"/>
</dbReference>
<keyword evidence="3" id="KW-1133">Transmembrane helix</keyword>
<feature type="region of interest" description="Disordered" evidence="5">
    <location>
        <begin position="1553"/>
        <end position="1572"/>
    </location>
</feature>
<protein>
    <recommendedName>
        <fullName evidence="6">Translocation and assembly module TamB C-terminal domain-containing protein</fullName>
    </recommendedName>
</protein>
<gene>
    <name evidence="7" type="ORF">ESB13_11785</name>
</gene>
<dbReference type="PANTHER" id="PTHR36985:SF1">
    <property type="entry name" value="TRANSLOCATION AND ASSEMBLY MODULE SUBUNIT TAMB"/>
    <property type="match status" value="1"/>
</dbReference>